<dbReference type="PANTHER" id="PTHR30055:SF219">
    <property type="entry name" value="TRANSCRIPTIONAL REGULATORY PROTEIN"/>
    <property type="match status" value="1"/>
</dbReference>
<dbReference type="RefSeq" id="WP_052515394.1">
    <property type="nucleotide sequence ID" value="NZ_AZAC01000034.1"/>
</dbReference>
<evidence type="ECO:0000256" key="2">
    <source>
        <dbReference type="PROSITE-ProRule" id="PRU00335"/>
    </source>
</evidence>
<dbReference type="PROSITE" id="PS50977">
    <property type="entry name" value="HTH_TETR_2"/>
    <property type="match status" value="1"/>
</dbReference>
<evidence type="ECO:0000313" key="4">
    <source>
        <dbReference type="EMBL" id="KIX12328.1"/>
    </source>
</evidence>
<dbReference type="InterPro" id="IPR001647">
    <property type="entry name" value="HTH_TetR"/>
</dbReference>
<organism evidence="4 5">
    <name type="scientific">Dethiosulfatarculus sandiegensis</name>
    <dbReference type="NCBI Taxonomy" id="1429043"/>
    <lineage>
        <taxon>Bacteria</taxon>
        <taxon>Pseudomonadati</taxon>
        <taxon>Thermodesulfobacteriota</taxon>
        <taxon>Desulfarculia</taxon>
        <taxon>Desulfarculales</taxon>
        <taxon>Desulfarculaceae</taxon>
        <taxon>Dethiosulfatarculus</taxon>
    </lineage>
</organism>
<evidence type="ECO:0000313" key="5">
    <source>
        <dbReference type="Proteomes" id="UP000032233"/>
    </source>
</evidence>
<dbReference type="Pfam" id="PF00440">
    <property type="entry name" value="TetR_N"/>
    <property type="match status" value="1"/>
</dbReference>
<dbReference type="Proteomes" id="UP000032233">
    <property type="component" value="Unassembled WGS sequence"/>
</dbReference>
<dbReference type="InterPro" id="IPR036271">
    <property type="entry name" value="Tet_transcr_reg_TetR-rel_C_sf"/>
</dbReference>
<dbReference type="SUPFAM" id="SSF46689">
    <property type="entry name" value="Homeodomain-like"/>
    <property type="match status" value="1"/>
</dbReference>
<dbReference type="Gene3D" id="1.10.10.60">
    <property type="entry name" value="Homeodomain-like"/>
    <property type="match status" value="1"/>
</dbReference>
<dbReference type="FunCoup" id="A0A0D2HP75">
    <property type="interactions" value="14"/>
</dbReference>
<dbReference type="InParanoid" id="A0A0D2HP75"/>
<dbReference type="Gene3D" id="1.10.357.10">
    <property type="entry name" value="Tetracycline Repressor, domain 2"/>
    <property type="match status" value="1"/>
</dbReference>
<evidence type="ECO:0000259" key="3">
    <source>
        <dbReference type="PROSITE" id="PS50977"/>
    </source>
</evidence>
<dbReference type="PATRIC" id="fig|1429043.3.peg.4392"/>
<accession>A0A0D2HP75</accession>
<proteinExistence type="predicted"/>
<dbReference type="PRINTS" id="PR00455">
    <property type="entry name" value="HTHTETR"/>
</dbReference>
<keyword evidence="5" id="KW-1185">Reference proteome</keyword>
<dbReference type="InterPro" id="IPR015292">
    <property type="entry name" value="Tscrpt_reg_YbiH_C"/>
</dbReference>
<dbReference type="AlphaFoldDB" id="A0A0D2HP75"/>
<dbReference type="SUPFAM" id="SSF48498">
    <property type="entry name" value="Tetracyclin repressor-like, C-terminal domain"/>
    <property type="match status" value="1"/>
</dbReference>
<reference evidence="4 5" key="1">
    <citation type="submission" date="2013-11" db="EMBL/GenBank/DDBJ databases">
        <title>Metagenomic analysis of a methanogenic consortium involved in long chain n-alkane degradation.</title>
        <authorList>
            <person name="Davidova I.A."/>
            <person name="Callaghan A.V."/>
            <person name="Wawrik B."/>
            <person name="Pruitt S."/>
            <person name="Marks C."/>
            <person name="Duncan K.E."/>
            <person name="Suflita J.M."/>
        </authorList>
    </citation>
    <scope>NUCLEOTIDE SEQUENCE [LARGE SCALE GENOMIC DNA]</scope>
    <source>
        <strain evidence="4 5">SPR</strain>
    </source>
</reference>
<protein>
    <recommendedName>
        <fullName evidence="3">HTH tetR-type domain-containing protein</fullName>
    </recommendedName>
</protein>
<dbReference type="GO" id="GO:0000976">
    <property type="term" value="F:transcription cis-regulatory region binding"/>
    <property type="evidence" value="ECO:0007669"/>
    <property type="project" value="TreeGrafter"/>
</dbReference>
<comment type="caution">
    <text evidence="4">The sequence shown here is derived from an EMBL/GenBank/DDBJ whole genome shotgun (WGS) entry which is preliminary data.</text>
</comment>
<feature type="domain" description="HTH tetR-type" evidence="3">
    <location>
        <begin position="9"/>
        <end position="69"/>
    </location>
</feature>
<dbReference type="EMBL" id="AZAC01000034">
    <property type="protein sequence ID" value="KIX12328.1"/>
    <property type="molecule type" value="Genomic_DNA"/>
</dbReference>
<dbReference type="InterPro" id="IPR009057">
    <property type="entry name" value="Homeodomain-like_sf"/>
</dbReference>
<feature type="DNA-binding region" description="H-T-H motif" evidence="2">
    <location>
        <begin position="32"/>
        <end position="51"/>
    </location>
</feature>
<dbReference type="InterPro" id="IPR050109">
    <property type="entry name" value="HTH-type_TetR-like_transc_reg"/>
</dbReference>
<dbReference type="STRING" id="1429043.X474_20725"/>
<sequence>MPAPEHQNDQTKERLLEEAERLFAEHGYEAVSVRVITKSAGCNLGAVNYHFGSKQNLYKAVFMERWIPRARKIHNLLEDLEKKGDTPPDKVIYTITSAYMELFSCNEALTLHHKLIVREMMNPSEIFEMVAQKAMLPTLELLLKLFKPHMPEKLFETRGVLFALSIFAQVLYFNFARFPISSATGREYDDEFKDLLARHLTDFSLHGLLHASEIKESTN</sequence>
<evidence type="ECO:0000256" key="1">
    <source>
        <dbReference type="ARBA" id="ARBA00023125"/>
    </source>
</evidence>
<dbReference type="GO" id="GO:0003700">
    <property type="term" value="F:DNA-binding transcription factor activity"/>
    <property type="evidence" value="ECO:0007669"/>
    <property type="project" value="TreeGrafter"/>
</dbReference>
<name>A0A0D2HP75_9BACT</name>
<keyword evidence="1 2" id="KW-0238">DNA-binding</keyword>
<gene>
    <name evidence="4" type="ORF">X474_20725</name>
</gene>
<dbReference type="PANTHER" id="PTHR30055">
    <property type="entry name" value="HTH-TYPE TRANSCRIPTIONAL REGULATOR RUTR"/>
    <property type="match status" value="1"/>
</dbReference>
<dbReference type="Pfam" id="PF09209">
    <property type="entry name" value="CecR_C"/>
    <property type="match status" value="1"/>
</dbReference>